<keyword evidence="3" id="KW-1185">Reference proteome</keyword>
<dbReference type="Proteomes" id="UP001141552">
    <property type="component" value="Unassembled WGS sequence"/>
</dbReference>
<proteinExistence type="predicted"/>
<dbReference type="Pfam" id="PF03478">
    <property type="entry name" value="Beta-prop_KIB1-4"/>
    <property type="match status" value="1"/>
</dbReference>
<sequence length="169" mass="19717">MKYPGEYLSEFEKDVYANAPWWIYYLVESPQGGLLMTERHYPCLDEDGRIMELKYADYVKFPYRSVHFNVYKLDVEKQIAEHFNLEDMAVFVGKNQSFYVSVGDYPGLSPNSIYFTDNHYQAMHPNSGCSHGEHDNGVYNMLTQTLSPPFQPFGFKKIRPAPMWVSMPQ</sequence>
<dbReference type="InterPro" id="IPR005174">
    <property type="entry name" value="KIB1-4_b-propeller"/>
</dbReference>
<evidence type="ECO:0000259" key="1">
    <source>
        <dbReference type="Pfam" id="PF03478"/>
    </source>
</evidence>
<dbReference type="PANTHER" id="PTHR44259:SF107">
    <property type="entry name" value="F-BOX PROTEIN SKIP23-LIKE"/>
    <property type="match status" value="1"/>
</dbReference>
<dbReference type="AlphaFoldDB" id="A0A9Q0IZU6"/>
<feature type="domain" description="KIB1-4 beta-propeller" evidence="1">
    <location>
        <begin position="24"/>
        <end position="140"/>
    </location>
</feature>
<reference evidence="2" key="2">
    <citation type="journal article" date="2023" name="Plants (Basel)">
        <title>Annotation of the Turnera subulata (Passifloraceae) Draft Genome Reveals the S-Locus Evolved after the Divergence of Turneroideae from Passifloroideae in a Stepwise Manner.</title>
        <authorList>
            <person name="Henning P.M."/>
            <person name="Roalson E.H."/>
            <person name="Mir W."/>
            <person name="McCubbin A.G."/>
            <person name="Shore J.S."/>
        </authorList>
    </citation>
    <scope>NUCLEOTIDE SEQUENCE</scope>
    <source>
        <strain evidence="2">F60SS</strain>
    </source>
</reference>
<evidence type="ECO:0000313" key="2">
    <source>
        <dbReference type="EMBL" id="KAJ4823228.1"/>
    </source>
</evidence>
<gene>
    <name evidence="2" type="ORF">Tsubulata_004492</name>
</gene>
<dbReference type="EMBL" id="JAKUCV010007499">
    <property type="protein sequence ID" value="KAJ4823228.1"/>
    <property type="molecule type" value="Genomic_DNA"/>
</dbReference>
<dbReference type="InterPro" id="IPR050942">
    <property type="entry name" value="F-box_BR-signaling"/>
</dbReference>
<protein>
    <recommendedName>
        <fullName evidence="1">KIB1-4 beta-propeller domain-containing protein</fullName>
    </recommendedName>
</protein>
<evidence type="ECO:0000313" key="3">
    <source>
        <dbReference type="Proteomes" id="UP001141552"/>
    </source>
</evidence>
<dbReference type="PANTHER" id="PTHR44259">
    <property type="entry name" value="OS07G0183000 PROTEIN-RELATED"/>
    <property type="match status" value="1"/>
</dbReference>
<reference evidence="2" key="1">
    <citation type="submission" date="2022-02" db="EMBL/GenBank/DDBJ databases">
        <authorList>
            <person name="Henning P.M."/>
            <person name="McCubbin A.G."/>
            <person name="Shore J.S."/>
        </authorList>
    </citation>
    <scope>NUCLEOTIDE SEQUENCE</scope>
    <source>
        <strain evidence="2">F60SS</strain>
        <tissue evidence="2">Leaves</tissue>
    </source>
</reference>
<dbReference type="OrthoDB" id="642536at2759"/>
<name>A0A9Q0IZU6_9ROSI</name>
<organism evidence="2 3">
    <name type="scientific">Turnera subulata</name>
    <dbReference type="NCBI Taxonomy" id="218843"/>
    <lineage>
        <taxon>Eukaryota</taxon>
        <taxon>Viridiplantae</taxon>
        <taxon>Streptophyta</taxon>
        <taxon>Embryophyta</taxon>
        <taxon>Tracheophyta</taxon>
        <taxon>Spermatophyta</taxon>
        <taxon>Magnoliopsida</taxon>
        <taxon>eudicotyledons</taxon>
        <taxon>Gunneridae</taxon>
        <taxon>Pentapetalae</taxon>
        <taxon>rosids</taxon>
        <taxon>fabids</taxon>
        <taxon>Malpighiales</taxon>
        <taxon>Passifloraceae</taxon>
        <taxon>Turnera</taxon>
    </lineage>
</organism>
<comment type="caution">
    <text evidence="2">The sequence shown here is derived from an EMBL/GenBank/DDBJ whole genome shotgun (WGS) entry which is preliminary data.</text>
</comment>
<accession>A0A9Q0IZU6</accession>